<accession>A0A8J7PB55</accession>
<keyword evidence="2" id="KW-0472">Membrane</keyword>
<feature type="transmembrane region" description="Helical" evidence="2">
    <location>
        <begin position="227"/>
        <end position="247"/>
    </location>
</feature>
<keyword evidence="2" id="KW-1133">Transmembrane helix</keyword>
<evidence type="ECO:0000256" key="1">
    <source>
        <dbReference type="SAM" id="MobiDB-lite"/>
    </source>
</evidence>
<sequence>MFFSNRSQKQIKKLITITWLFSALIFSVVGPVGGAFAQIGAPEPPPPGDGSIAPPVNPGDLGGPQPVPSGAADNSAGTNFSVGAGSDRSVVRLFNNGPRGQRMVQTIRPDTLTPDQLNQIQGILGVNLGSGEQSVDVFVTDGQLEQLNEAMAAYPQTTNNGGRKQITTDAPAANRPLPGREAIYAFPGVVPTVATFSRYLVITGVVMATVFMALAAYSMVNGSPYGGARVLGAASGLFLLLAAYTIWKIVQMNTFNGNSDRAAQIQAKAGGALVQDAFLTRPNMPATPAVGATSIGRSGVPVQPLDPTGQ</sequence>
<gene>
    <name evidence="3" type="ORF">J0M35_03615</name>
</gene>
<dbReference type="EMBL" id="JAFLCK010000003">
    <property type="protein sequence ID" value="MBN8659426.1"/>
    <property type="molecule type" value="Genomic_DNA"/>
</dbReference>
<organism evidence="3 4">
    <name type="scientific">Candidatus Obscuribacter phosphatis</name>
    <dbReference type="NCBI Taxonomy" id="1906157"/>
    <lineage>
        <taxon>Bacteria</taxon>
        <taxon>Bacillati</taxon>
        <taxon>Candidatus Melainabacteria</taxon>
        <taxon>Candidatus Obscuribacterales</taxon>
        <taxon>Candidatus Obscuribacteraceae</taxon>
        <taxon>Candidatus Obscuribacter</taxon>
    </lineage>
</organism>
<name>A0A8J7PB55_9BACT</name>
<feature type="region of interest" description="Disordered" evidence="1">
    <location>
        <begin position="290"/>
        <end position="310"/>
    </location>
</feature>
<protein>
    <submittedName>
        <fullName evidence="3">Uncharacterized protein</fullName>
    </submittedName>
</protein>
<reference evidence="3" key="1">
    <citation type="submission" date="2021-02" db="EMBL/GenBank/DDBJ databases">
        <title>Genome-Resolved Metagenomics of a Microbial Community Performing Photosynthetic Biological Nutrient Removal.</title>
        <authorList>
            <person name="Mcdaniel E.A."/>
        </authorList>
    </citation>
    <scope>NUCLEOTIDE SEQUENCE</scope>
    <source>
        <strain evidence="3">UWPOB_OBS1</strain>
    </source>
</reference>
<evidence type="ECO:0000256" key="2">
    <source>
        <dbReference type="SAM" id="Phobius"/>
    </source>
</evidence>
<comment type="caution">
    <text evidence="3">The sequence shown here is derived from an EMBL/GenBank/DDBJ whole genome shotgun (WGS) entry which is preliminary data.</text>
</comment>
<feature type="transmembrane region" description="Helical" evidence="2">
    <location>
        <begin position="199"/>
        <end position="220"/>
    </location>
</feature>
<dbReference type="Proteomes" id="UP000664277">
    <property type="component" value="Unassembled WGS sequence"/>
</dbReference>
<dbReference type="AlphaFoldDB" id="A0A8J7PB55"/>
<keyword evidence="2" id="KW-0812">Transmembrane</keyword>
<proteinExistence type="predicted"/>
<feature type="region of interest" description="Disordered" evidence="1">
    <location>
        <begin position="40"/>
        <end position="83"/>
    </location>
</feature>
<evidence type="ECO:0000313" key="3">
    <source>
        <dbReference type="EMBL" id="MBN8659426.1"/>
    </source>
</evidence>
<evidence type="ECO:0000313" key="4">
    <source>
        <dbReference type="Proteomes" id="UP000664277"/>
    </source>
</evidence>